<sequence>MSEHTSRGSSSKAQDRSQHNQSKKPRKKKKKSGKVWFYSIFFAIVFGIVAAIVGYSAIIINGERLLAQHGDKLNFGEASIIYDAEGVEIARLYDVNENREVAEFSEIPQVVLDAFVATEDRRFYEHSGLDFISIGRAVVKDIIARSAVEGGSTITQQLAKNVFLSADKTLFRKATEASIAVALENQMSKEQILTMYLNRIYYGRGIHGIKAAAEYYFDTELEDLQLWQAATLAAMPKAPNRYNPISNPEASYERRAVVLQLMYEQEYITKEEMEKAKAVQYVQPEHGEKYNNAKYTAFVDYVVEEAVEKTGLTEEELRVGGYSIYTTLNAAAQDAMDEQFANPENFEESVDDELAQGSMIIIDHQNGEIKALSGGRDYVKKGWNRVTKKRQPGSSYKPLIAYGPALESGNFTPSTTLNIDRTCFGNYCPSDKWGATAVSMQQALQDSRNLAAVWLLNEIGLKKADEFATKLGVGLKDSEYNLASALGGLEQGFSPLEMATAYSIIANDGKTVDPHTIRSIKGKKSEVEIYSYKAPKTEQLIKPTTAAYLTQMMQKVVESGTGKSAKIDRPVAGKTGTTQHGIPNHKGNENRDVWFVGYTAEWTAAVWMGYDNTDAKHLLKKGSSQAASMFAKVMKPALASIPKQSFEPIEEKPVEPEKPVMGALSYTFDEENIKVTLNWSVAYEGDVVFEIFRAEQNSGNFVHFGETEGKLTLEDMSVFPGQNYQYYVVAHDLENNISSEPSNTVSIDIPDMELNVPETPMDDGGTDDDWVEGNPYPPDNEVTPTPPPSTEAPPETMEPTPPASTDPGSTNEPITTPDGEQGSNNEGDGGLIDELLNSAGNHAGNNGGNRAGNNGGNHAGNNGSNHAGNGM</sequence>
<evidence type="ECO:0000256" key="11">
    <source>
        <dbReference type="ARBA" id="ARBA00022984"/>
    </source>
</evidence>
<keyword evidence="14" id="KW-0961">Cell wall biogenesis/degradation</keyword>
<evidence type="ECO:0000256" key="2">
    <source>
        <dbReference type="ARBA" id="ARBA00007090"/>
    </source>
</evidence>
<dbReference type="NCBIfam" id="TIGR02074">
    <property type="entry name" value="PBP_1a_fam"/>
    <property type="match status" value="1"/>
</dbReference>
<reference evidence="21" key="1">
    <citation type="submission" date="2021-03" db="EMBL/GenBank/DDBJ databases">
        <title>Antimicrobial resistance genes in bacteria isolated from Japanese honey, and their potential for conferring macrolide and lincosamide resistance in the American foulbrood pathogen Paenibacillus larvae.</title>
        <authorList>
            <person name="Okamoto M."/>
            <person name="Kumagai M."/>
            <person name="Kanamori H."/>
            <person name="Takamatsu D."/>
        </authorList>
    </citation>
    <scope>NUCLEOTIDE SEQUENCE</scope>
    <source>
        <strain evidence="21">J40TS1</strain>
    </source>
</reference>
<keyword evidence="12 18" id="KW-0472">Membrane</keyword>
<keyword evidence="9" id="KW-0378">Hydrolase</keyword>
<feature type="region of interest" description="Disordered" evidence="17">
    <location>
        <begin position="560"/>
        <end position="586"/>
    </location>
</feature>
<dbReference type="PANTHER" id="PTHR32282:SF11">
    <property type="entry name" value="PENICILLIN-BINDING PROTEIN 1B"/>
    <property type="match status" value="1"/>
</dbReference>
<dbReference type="InterPro" id="IPR001460">
    <property type="entry name" value="PCN-bd_Tpept"/>
</dbReference>
<dbReference type="GO" id="GO:0009002">
    <property type="term" value="F:serine-type D-Ala-D-Ala carboxypeptidase activity"/>
    <property type="evidence" value="ECO:0007669"/>
    <property type="project" value="UniProtKB-EC"/>
</dbReference>
<protein>
    <submittedName>
        <fullName evidence="21">Penicillin-binding protein</fullName>
    </submittedName>
</protein>
<keyword evidence="11" id="KW-0573">Peptidoglycan synthesis</keyword>
<dbReference type="SUPFAM" id="SSF53955">
    <property type="entry name" value="Lysozyme-like"/>
    <property type="match status" value="1"/>
</dbReference>
<feature type="region of interest" description="Disordered" evidence="17">
    <location>
        <begin position="1"/>
        <end position="28"/>
    </location>
</feature>
<dbReference type="InterPro" id="IPR012338">
    <property type="entry name" value="Beta-lactam/transpept-like"/>
</dbReference>
<evidence type="ECO:0000256" key="13">
    <source>
        <dbReference type="ARBA" id="ARBA00023268"/>
    </source>
</evidence>
<keyword evidence="13" id="KW-0511">Multifunctional enzyme</keyword>
<dbReference type="GO" id="GO:0030288">
    <property type="term" value="C:outer membrane-bounded periplasmic space"/>
    <property type="evidence" value="ECO:0007669"/>
    <property type="project" value="TreeGrafter"/>
</dbReference>
<dbReference type="RefSeq" id="WP_213513191.1">
    <property type="nucleotide sequence ID" value="NZ_BOSE01000001.1"/>
</dbReference>
<dbReference type="GO" id="GO:0008955">
    <property type="term" value="F:peptidoglycan glycosyltransferase activity"/>
    <property type="evidence" value="ECO:0007669"/>
    <property type="project" value="UniProtKB-EC"/>
</dbReference>
<evidence type="ECO:0000256" key="5">
    <source>
        <dbReference type="ARBA" id="ARBA00022645"/>
    </source>
</evidence>
<evidence type="ECO:0000256" key="15">
    <source>
        <dbReference type="ARBA" id="ARBA00034000"/>
    </source>
</evidence>
<evidence type="ECO:0000256" key="6">
    <source>
        <dbReference type="ARBA" id="ARBA00022670"/>
    </source>
</evidence>
<evidence type="ECO:0000256" key="9">
    <source>
        <dbReference type="ARBA" id="ARBA00022801"/>
    </source>
</evidence>
<keyword evidence="10" id="KW-0133">Cell shape</keyword>
<dbReference type="FunFam" id="1.10.3810.10:FF:000001">
    <property type="entry name" value="Penicillin-binding protein 1A"/>
    <property type="match status" value="1"/>
</dbReference>
<evidence type="ECO:0000259" key="20">
    <source>
        <dbReference type="Pfam" id="PF00912"/>
    </source>
</evidence>
<dbReference type="GO" id="GO:0008658">
    <property type="term" value="F:penicillin binding"/>
    <property type="evidence" value="ECO:0007669"/>
    <property type="project" value="InterPro"/>
</dbReference>
<dbReference type="GO" id="GO:0009252">
    <property type="term" value="P:peptidoglycan biosynthetic process"/>
    <property type="evidence" value="ECO:0007669"/>
    <property type="project" value="UniProtKB-KW"/>
</dbReference>
<feature type="compositionally biased region" description="Acidic residues" evidence="17">
    <location>
        <begin position="760"/>
        <end position="771"/>
    </location>
</feature>
<keyword evidence="5" id="KW-0121">Carboxypeptidase</keyword>
<keyword evidence="4" id="KW-1003">Cell membrane</keyword>
<evidence type="ECO:0000313" key="22">
    <source>
        <dbReference type="Proteomes" id="UP000683139"/>
    </source>
</evidence>
<feature type="transmembrane region" description="Helical" evidence="18">
    <location>
        <begin position="35"/>
        <end position="58"/>
    </location>
</feature>
<feature type="compositionally biased region" description="Low complexity" evidence="17">
    <location>
        <begin position="859"/>
        <end position="871"/>
    </location>
</feature>
<dbReference type="Pfam" id="PF00905">
    <property type="entry name" value="Transpeptidase"/>
    <property type="match status" value="1"/>
</dbReference>
<evidence type="ECO:0000256" key="8">
    <source>
        <dbReference type="ARBA" id="ARBA00022679"/>
    </source>
</evidence>
<evidence type="ECO:0000313" key="21">
    <source>
        <dbReference type="EMBL" id="GIP15028.1"/>
    </source>
</evidence>
<keyword evidence="18" id="KW-1133">Transmembrane helix</keyword>
<comment type="similarity">
    <text evidence="3">In the N-terminal section; belongs to the glycosyltransferase 51 family.</text>
</comment>
<dbReference type="InterPro" id="IPR001264">
    <property type="entry name" value="Glyco_trans_51"/>
</dbReference>
<organism evidence="21 22">
    <name type="scientific">Paenibacillus montaniterrae</name>
    <dbReference type="NCBI Taxonomy" id="429341"/>
    <lineage>
        <taxon>Bacteria</taxon>
        <taxon>Bacillati</taxon>
        <taxon>Bacillota</taxon>
        <taxon>Bacilli</taxon>
        <taxon>Bacillales</taxon>
        <taxon>Paenibacillaceae</taxon>
        <taxon>Paenibacillus</taxon>
    </lineage>
</organism>
<dbReference type="GO" id="GO:0006508">
    <property type="term" value="P:proteolysis"/>
    <property type="evidence" value="ECO:0007669"/>
    <property type="project" value="UniProtKB-KW"/>
</dbReference>
<dbReference type="GO" id="GO:0005886">
    <property type="term" value="C:plasma membrane"/>
    <property type="evidence" value="ECO:0007669"/>
    <property type="project" value="UniProtKB-SubCell"/>
</dbReference>
<gene>
    <name evidence="21" type="primary">pbpF</name>
    <name evidence="21" type="ORF">J40TS1_06700</name>
</gene>
<evidence type="ECO:0000256" key="1">
    <source>
        <dbReference type="ARBA" id="ARBA00004236"/>
    </source>
</evidence>
<keyword evidence="6" id="KW-0645">Protease</keyword>
<dbReference type="InterPro" id="IPR050396">
    <property type="entry name" value="Glycosyltr_51/Transpeptidase"/>
</dbReference>
<comment type="subcellular location">
    <subcellularLocation>
        <location evidence="1">Cell membrane</location>
    </subcellularLocation>
</comment>
<evidence type="ECO:0000256" key="18">
    <source>
        <dbReference type="SAM" id="Phobius"/>
    </source>
</evidence>
<comment type="caution">
    <text evidence="21">The sequence shown here is derived from an EMBL/GenBank/DDBJ whole genome shotgun (WGS) entry which is preliminary data.</text>
</comment>
<dbReference type="AlphaFoldDB" id="A0A919YJH2"/>
<dbReference type="Proteomes" id="UP000683139">
    <property type="component" value="Unassembled WGS sequence"/>
</dbReference>
<feature type="compositionally biased region" description="Gly residues" evidence="17">
    <location>
        <begin position="845"/>
        <end position="858"/>
    </location>
</feature>
<feature type="domain" description="Penicillin-binding protein transpeptidase" evidence="19">
    <location>
        <begin position="357"/>
        <end position="635"/>
    </location>
</feature>
<evidence type="ECO:0000256" key="16">
    <source>
        <dbReference type="ARBA" id="ARBA00049902"/>
    </source>
</evidence>
<evidence type="ECO:0000256" key="7">
    <source>
        <dbReference type="ARBA" id="ARBA00022676"/>
    </source>
</evidence>
<dbReference type="Gene3D" id="2.60.40.10">
    <property type="entry name" value="Immunoglobulins"/>
    <property type="match status" value="1"/>
</dbReference>
<accession>A0A919YJH2</accession>
<name>A0A919YJH2_9BACL</name>
<keyword evidence="7" id="KW-0328">Glycosyltransferase</keyword>
<keyword evidence="22" id="KW-1185">Reference proteome</keyword>
<dbReference type="SUPFAM" id="SSF56601">
    <property type="entry name" value="beta-lactamase/transpeptidase-like"/>
    <property type="match status" value="1"/>
</dbReference>
<dbReference type="InterPro" id="IPR023346">
    <property type="entry name" value="Lysozyme-like_dom_sf"/>
</dbReference>
<keyword evidence="18" id="KW-0812">Transmembrane</keyword>
<proteinExistence type="inferred from homology"/>
<dbReference type="GO" id="GO:0008360">
    <property type="term" value="P:regulation of cell shape"/>
    <property type="evidence" value="ECO:0007669"/>
    <property type="project" value="UniProtKB-KW"/>
</dbReference>
<evidence type="ECO:0000259" key="19">
    <source>
        <dbReference type="Pfam" id="PF00905"/>
    </source>
</evidence>
<evidence type="ECO:0000256" key="14">
    <source>
        <dbReference type="ARBA" id="ARBA00023316"/>
    </source>
</evidence>
<comment type="similarity">
    <text evidence="2">In the C-terminal section; belongs to the transpeptidase family.</text>
</comment>
<dbReference type="GO" id="GO:0071555">
    <property type="term" value="P:cell wall organization"/>
    <property type="evidence" value="ECO:0007669"/>
    <property type="project" value="UniProtKB-KW"/>
</dbReference>
<dbReference type="PANTHER" id="PTHR32282">
    <property type="entry name" value="BINDING PROTEIN TRANSPEPTIDASE, PUTATIVE-RELATED"/>
    <property type="match status" value="1"/>
</dbReference>
<comment type="catalytic activity">
    <reaction evidence="16">
        <text>[GlcNAc-(1-&gt;4)-Mur2Ac(oyl-L-Ala-gamma-D-Glu-L-Lys-D-Ala-D-Ala)](n)-di-trans,octa-cis-undecaprenyl diphosphate + beta-D-GlcNAc-(1-&gt;4)-Mur2Ac(oyl-L-Ala-gamma-D-Glu-L-Lys-D-Ala-D-Ala)-di-trans,octa-cis-undecaprenyl diphosphate = [GlcNAc-(1-&gt;4)-Mur2Ac(oyl-L-Ala-gamma-D-Glu-L-Lys-D-Ala-D-Ala)](n+1)-di-trans,octa-cis-undecaprenyl diphosphate + di-trans,octa-cis-undecaprenyl diphosphate + H(+)</text>
        <dbReference type="Rhea" id="RHEA:23708"/>
        <dbReference type="Rhea" id="RHEA-COMP:9602"/>
        <dbReference type="Rhea" id="RHEA-COMP:9603"/>
        <dbReference type="ChEBI" id="CHEBI:15378"/>
        <dbReference type="ChEBI" id="CHEBI:58405"/>
        <dbReference type="ChEBI" id="CHEBI:60033"/>
        <dbReference type="ChEBI" id="CHEBI:78435"/>
        <dbReference type="EC" id="2.4.99.28"/>
    </reaction>
</comment>
<feature type="region of interest" description="Disordered" evidence="17">
    <location>
        <begin position="739"/>
        <end position="871"/>
    </location>
</feature>
<dbReference type="Gene3D" id="3.40.710.10">
    <property type="entry name" value="DD-peptidase/beta-lactamase superfamily"/>
    <property type="match status" value="1"/>
</dbReference>
<evidence type="ECO:0000256" key="17">
    <source>
        <dbReference type="SAM" id="MobiDB-lite"/>
    </source>
</evidence>
<dbReference type="InterPro" id="IPR036950">
    <property type="entry name" value="PBP_transglycosylase"/>
</dbReference>
<dbReference type="InterPro" id="IPR013783">
    <property type="entry name" value="Ig-like_fold"/>
</dbReference>
<evidence type="ECO:0000256" key="3">
    <source>
        <dbReference type="ARBA" id="ARBA00007739"/>
    </source>
</evidence>
<evidence type="ECO:0000256" key="4">
    <source>
        <dbReference type="ARBA" id="ARBA00022475"/>
    </source>
</evidence>
<dbReference type="Pfam" id="PF00912">
    <property type="entry name" value="Transgly"/>
    <property type="match status" value="1"/>
</dbReference>
<dbReference type="EMBL" id="BOSE01000001">
    <property type="protein sequence ID" value="GIP15028.1"/>
    <property type="molecule type" value="Genomic_DNA"/>
</dbReference>
<comment type="catalytic activity">
    <reaction evidence="15">
        <text>Preferential cleavage: (Ac)2-L-Lys-D-Ala-|-D-Ala. Also transpeptidation of peptidyl-alanyl moieties that are N-acyl substituents of D-alanine.</text>
        <dbReference type="EC" id="3.4.16.4"/>
    </reaction>
</comment>
<evidence type="ECO:0000256" key="10">
    <source>
        <dbReference type="ARBA" id="ARBA00022960"/>
    </source>
</evidence>
<dbReference type="Gene3D" id="1.10.3810.10">
    <property type="entry name" value="Biosynthetic peptidoglycan transglycosylase-like"/>
    <property type="match status" value="1"/>
</dbReference>
<feature type="domain" description="Glycosyl transferase family 51" evidence="20">
    <location>
        <begin position="88"/>
        <end position="262"/>
    </location>
</feature>
<keyword evidence="8" id="KW-0808">Transferase</keyword>
<evidence type="ECO:0000256" key="12">
    <source>
        <dbReference type="ARBA" id="ARBA00023136"/>
    </source>
</evidence>